<accession>A0A397JPZ1</accession>
<protein>
    <recommendedName>
        <fullName evidence="1">Protein kinase domain-containing protein</fullName>
    </recommendedName>
</protein>
<dbReference type="GO" id="GO:0005524">
    <property type="term" value="F:ATP binding"/>
    <property type="evidence" value="ECO:0007669"/>
    <property type="project" value="InterPro"/>
</dbReference>
<comment type="caution">
    <text evidence="2">The sequence shown here is derived from an EMBL/GenBank/DDBJ whole genome shotgun (WGS) entry which is preliminary data.</text>
</comment>
<name>A0A397JPZ1_9GLOM</name>
<proteinExistence type="predicted"/>
<dbReference type="OrthoDB" id="2359490at2759"/>
<dbReference type="Proteomes" id="UP000266861">
    <property type="component" value="Unassembled WGS sequence"/>
</dbReference>
<dbReference type="PANTHER" id="PTHR45756:SF1">
    <property type="entry name" value="PROTEIN KINASE DOMAIN CONTAINING PROTEIN"/>
    <property type="match status" value="1"/>
</dbReference>
<dbReference type="STRING" id="1348612.A0A397JPZ1"/>
<keyword evidence="3" id="KW-1185">Reference proteome</keyword>
<dbReference type="PANTHER" id="PTHR45756">
    <property type="entry name" value="PALMITOYLTRANSFERASE"/>
    <property type="match status" value="1"/>
</dbReference>
<feature type="domain" description="Protein kinase" evidence="1">
    <location>
        <begin position="78"/>
        <end position="337"/>
    </location>
</feature>
<dbReference type="Gene3D" id="1.10.510.10">
    <property type="entry name" value="Transferase(Phosphotransferase) domain 1"/>
    <property type="match status" value="1"/>
</dbReference>
<evidence type="ECO:0000313" key="2">
    <source>
        <dbReference type="EMBL" id="RHZ86540.1"/>
    </source>
</evidence>
<dbReference type="PROSITE" id="PS50011">
    <property type="entry name" value="PROTEIN_KINASE_DOM"/>
    <property type="match status" value="1"/>
</dbReference>
<organism evidence="2 3">
    <name type="scientific">Diversispora epigaea</name>
    <dbReference type="NCBI Taxonomy" id="1348612"/>
    <lineage>
        <taxon>Eukaryota</taxon>
        <taxon>Fungi</taxon>
        <taxon>Fungi incertae sedis</taxon>
        <taxon>Mucoromycota</taxon>
        <taxon>Glomeromycotina</taxon>
        <taxon>Glomeromycetes</taxon>
        <taxon>Diversisporales</taxon>
        <taxon>Diversisporaceae</taxon>
        <taxon>Diversispora</taxon>
    </lineage>
</organism>
<evidence type="ECO:0000259" key="1">
    <source>
        <dbReference type="PROSITE" id="PS50011"/>
    </source>
</evidence>
<reference evidence="2 3" key="1">
    <citation type="submission" date="2018-08" db="EMBL/GenBank/DDBJ databases">
        <title>Genome and evolution of the arbuscular mycorrhizal fungus Diversispora epigaea (formerly Glomus versiforme) and its bacterial endosymbionts.</title>
        <authorList>
            <person name="Sun X."/>
            <person name="Fei Z."/>
            <person name="Harrison M."/>
        </authorList>
    </citation>
    <scope>NUCLEOTIDE SEQUENCE [LARGE SCALE GENOMIC DNA]</scope>
    <source>
        <strain evidence="2 3">IT104</strain>
    </source>
</reference>
<evidence type="ECO:0000313" key="3">
    <source>
        <dbReference type="Proteomes" id="UP000266861"/>
    </source>
</evidence>
<sequence length="379" mass="44860">MQIKYLSSENFKKYGKCKECQQANTGLKWCNSCNSKRFQEEFHKWTSGDKEIDEFIQRIQLMANNHEEVIEWIPFDGLKNITYLTEGGFSSVYKAIWPVGYIDSWNYKEKNWKRESQWEYVCLKILKSLDFFKDTDKSNFLQEIKNQLKFRGKGAIAVYGLTKNPIENEYFIVMKYATYGNLRKMLDNNFKKLSWIQKIRILYYISNGLANIHEANLMHCDIHPGNIVNVSLTSSYISDFEFMGYLATETLSRGEYTRESDIYSFGMIMLEVFTSYPPYYNIPHDENLVKMICDGLKPEIKYKIPQLLKDLMNKCWDISPFNRPTSYELEVQLENFVNGDNSELEEQIKEADEVNKNFKPYNPHLYSLWDSELLRLDFS</sequence>
<dbReference type="EMBL" id="PQFF01000047">
    <property type="protein sequence ID" value="RHZ86540.1"/>
    <property type="molecule type" value="Genomic_DNA"/>
</dbReference>
<dbReference type="GO" id="GO:0004672">
    <property type="term" value="F:protein kinase activity"/>
    <property type="evidence" value="ECO:0007669"/>
    <property type="project" value="InterPro"/>
</dbReference>
<dbReference type="Pfam" id="PF07714">
    <property type="entry name" value="PK_Tyr_Ser-Thr"/>
    <property type="match status" value="1"/>
</dbReference>
<dbReference type="AlphaFoldDB" id="A0A397JPZ1"/>
<dbReference type="SUPFAM" id="SSF56112">
    <property type="entry name" value="Protein kinase-like (PK-like)"/>
    <property type="match status" value="1"/>
</dbReference>
<dbReference type="InterPro" id="IPR000719">
    <property type="entry name" value="Prot_kinase_dom"/>
</dbReference>
<dbReference type="InterPro" id="IPR053215">
    <property type="entry name" value="TKL_Ser/Thr_kinase"/>
</dbReference>
<dbReference type="InterPro" id="IPR011009">
    <property type="entry name" value="Kinase-like_dom_sf"/>
</dbReference>
<dbReference type="InterPro" id="IPR001245">
    <property type="entry name" value="Ser-Thr/Tyr_kinase_cat_dom"/>
</dbReference>
<gene>
    <name evidence="2" type="ORF">Glove_50g66</name>
</gene>